<proteinExistence type="inferred from homology"/>
<dbReference type="InterPro" id="IPR035905">
    <property type="entry name" value="Barstar-like_sf"/>
</dbReference>
<protein>
    <submittedName>
        <fullName evidence="3">Barstar family protein</fullName>
    </submittedName>
</protein>
<dbReference type="Proteomes" id="UP000868497">
    <property type="component" value="Unassembled WGS sequence"/>
</dbReference>
<dbReference type="SUPFAM" id="SSF52038">
    <property type="entry name" value="Barstar-related"/>
    <property type="match status" value="1"/>
</dbReference>
<reference evidence="4" key="2">
    <citation type="submission" date="2019-09" db="EMBL/GenBank/DDBJ databases">
        <authorList>
            <consortium name="NCBI Pathogen Detection Project"/>
        </authorList>
    </citation>
    <scope>NUCLEOTIDE SEQUENCE</scope>
    <source>
        <strain evidence="4">AUSMDU00005748</strain>
    </source>
</reference>
<dbReference type="Gene3D" id="3.30.370.10">
    <property type="entry name" value="Barstar-like"/>
    <property type="match status" value="1"/>
</dbReference>
<reference evidence="5 6" key="3">
    <citation type="submission" date="2021-03" db="EMBL/GenBank/DDBJ databases">
        <authorList>
            <person name="Stanton E."/>
        </authorList>
    </citation>
    <scope>NUCLEOTIDE SEQUENCE [LARGE SCALE GENOMIC DNA]</scope>
    <source>
        <strain evidence="5 6">2020EL-00037</strain>
    </source>
</reference>
<accession>A0AAD3YSS0</accession>
<dbReference type="Pfam" id="PF01337">
    <property type="entry name" value="Barstar"/>
    <property type="match status" value="1"/>
</dbReference>
<evidence type="ECO:0000313" key="7">
    <source>
        <dbReference type="Proteomes" id="UP000868497"/>
    </source>
</evidence>
<dbReference type="EMBL" id="JAGKON010000037">
    <property type="protein sequence ID" value="MBQ0603562.1"/>
    <property type="molecule type" value="Genomic_DNA"/>
</dbReference>
<name>A0AAD3YSS0_KLEOX</name>
<evidence type="ECO:0000313" key="6">
    <source>
        <dbReference type="Proteomes" id="UP000673434"/>
    </source>
</evidence>
<dbReference type="Proteomes" id="UP000673434">
    <property type="component" value="Unassembled WGS sequence"/>
</dbReference>
<evidence type="ECO:0000313" key="5">
    <source>
        <dbReference type="EMBL" id="MBQ0603562.1"/>
    </source>
</evidence>
<dbReference type="InterPro" id="IPR000468">
    <property type="entry name" value="Barstar"/>
</dbReference>
<reference evidence="3" key="4">
    <citation type="submission" date="2024-02" db="EMBL/GenBank/DDBJ databases">
        <authorList>
            <consortium name="Clinical and Environmental Microbiology Branch: Whole genome sequencing antimicrobial resistance pathogens in the healthcare setting"/>
        </authorList>
    </citation>
    <scope>NUCLEOTIDE SEQUENCE</scope>
    <source>
        <strain evidence="3">2023BB-00086</strain>
    </source>
</reference>
<organism evidence="4 7">
    <name type="scientific">Klebsiella oxytoca</name>
    <dbReference type="NCBI Taxonomy" id="571"/>
    <lineage>
        <taxon>Bacteria</taxon>
        <taxon>Pseudomonadati</taxon>
        <taxon>Pseudomonadota</taxon>
        <taxon>Gammaproteobacteria</taxon>
        <taxon>Enterobacterales</taxon>
        <taxon>Enterobacteriaceae</taxon>
        <taxon>Klebsiella/Raoultella group</taxon>
        <taxon>Klebsiella</taxon>
    </lineage>
</organism>
<evidence type="ECO:0000313" key="4">
    <source>
        <dbReference type="EMBL" id="HAU4359462.1"/>
    </source>
</evidence>
<dbReference type="RefSeq" id="WP_004106231.1">
    <property type="nucleotide sequence ID" value="NZ_ABFNOZ020000050.1"/>
</dbReference>
<evidence type="ECO:0000313" key="3">
    <source>
        <dbReference type="EMBL" id="EML7085297.1"/>
    </source>
</evidence>
<dbReference type="EMBL" id="DACXIC010000043">
    <property type="protein sequence ID" value="HAU4359462.1"/>
    <property type="molecule type" value="Genomic_DNA"/>
</dbReference>
<feature type="domain" description="Barstar (barnase inhibitor)" evidence="2">
    <location>
        <begin position="4"/>
        <end position="84"/>
    </location>
</feature>
<evidence type="ECO:0000259" key="2">
    <source>
        <dbReference type="Pfam" id="PF01337"/>
    </source>
</evidence>
<keyword evidence="6" id="KW-1185">Reference proteome</keyword>
<sequence length="92" mass="11009">MTTTYTFDFDEIAEQQDFYREFSRTFHLEREKVNNLDSLWDAVIAGLLPLPLEIEFIHLSDNQRRRFGALILLFDEAEEELEGELRFNVRHS</sequence>
<reference evidence="4" key="1">
    <citation type="journal article" date="2018" name="Genome Biol.">
        <title>SKESA: strategic k-mer extension for scrupulous assemblies.</title>
        <authorList>
            <person name="Souvorov A."/>
            <person name="Agarwala R."/>
            <person name="Lipman D.J."/>
        </authorList>
    </citation>
    <scope>NUCLEOTIDE SEQUENCE</scope>
    <source>
        <strain evidence="4">AUSMDU00005748</strain>
    </source>
</reference>
<comment type="similarity">
    <text evidence="1">Belongs to the barstar family.</text>
</comment>
<comment type="caution">
    <text evidence="4">The sequence shown here is derived from an EMBL/GenBank/DDBJ whole genome shotgun (WGS) entry which is preliminary data.</text>
</comment>
<evidence type="ECO:0000256" key="1">
    <source>
        <dbReference type="ARBA" id="ARBA00006845"/>
    </source>
</evidence>
<dbReference type="AlphaFoldDB" id="A0AAD3YSS0"/>
<dbReference type="EMBL" id="ABNOCX020000023">
    <property type="protein sequence ID" value="EML7085297.1"/>
    <property type="molecule type" value="Genomic_DNA"/>
</dbReference>
<gene>
    <name evidence="4" type="ORF">F6W21_24340</name>
    <name evidence="5" type="ORF">J7S78_27565</name>
    <name evidence="3" type="ORF">RYF40_005828</name>
</gene>